<protein>
    <submittedName>
        <fullName evidence="1">Uncharacterized protein</fullName>
    </submittedName>
</protein>
<sequence>MVSALHQASYLREKELVALDSGKRTTVGSGGFFVYRQQITRRKKGSQEDPLIFFQNPSQFNKWWGKRSTKWRRG</sequence>
<dbReference type="AlphaFoldDB" id="A0A3Z9BLM9"/>
<reference evidence="1 2" key="1">
    <citation type="submission" date="2018-10" db="EMBL/GenBank/DDBJ databases">
        <authorList>
            <consortium name="NARMS: The National Antimicrobial Resistance Monitoring System"/>
        </authorList>
    </citation>
    <scope>NUCLEOTIDE SEQUENCE [LARGE SCALE GENOMIC DNA]</scope>
    <source>
        <strain evidence="1 2">CVM N17EC1330</strain>
    </source>
</reference>
<comment type="caution">
    <text evidence="1">The sequence shown here is derived from an EMBL/GenBank/DDBJ whole genome shotgun (WGS) entry which is preliminary data.</text>
</comment>
<evidence type="ECO:0000313" key="1">
    <source>
        <dbReference type="EMBL" id="EAC1535136.1"/>
    </source>
</evidence>
<gene>
    <name evidence="1" type="ORF">D9J61_24510</name>
</gene>
<organism evidence="1 2">
    <name type="scientific">Escherichia coli</name>
    <dbReference type="NCBI Taxonomy" id="562"/>
    <lineage>
        <taxon>Bacteria</taxon>
        <taxon>Pseudomonadati</taxon>
        <taxon>Pseudomonadota</taxon>
        <taxon>Gammaproteobacteria</taxon>
        <taxon>Enterobacterales</taxon>
        <taxon>Enterobacteriaceae</taxon>
        <taxon>Escherichia</taxon>
    </lineage>
</organism>
<accession>A0A3Z9BLM9</accession>
<proteinExistence type="predicted"/>
<evidence type="ECO:0000313" key="2">
    <source>
        <dbReference type="Proteomes" id="UP000382540"/>
    </source>
</evidence>
<name>A0A3Z9BLM9_ECOLX</name>
<dbReference type="Proteomes" id="UP000382540">
    <property type="component" value="Unassembled WGS sequence"/>
</dbReference>
<dbReference type="EMBL" id="AAAGZE010000120">
    <property type="protein sequence ID" value="EAC1535136.1"/>
    <property type="molecule type" value="Genomic_DNA"/>
</dbReference>